<feature type="binding site" evidence="3">
    <location>
        <position position="288"/>
    </location>
    <ligand>
        <name>CTP</name>
        <dbReference type="ChEBI" id="CHEBI:37563"/>
    </ligand>
</feature>
<dbReference type="Proteomes" id="UP000294937">
    <property type="component" value="Unassembled WGS sequence"/>
</dbReference>
<dbReference type="GO" id="GO:0010181">
    <property type="term" value="F:FMN binding"/>
    <property type="evidence" value="ECO:0007669"/>
    <property type="project" value="UniProtKB-UniRule"/>
</dbReference>
<evidence type="ECO:0000256" key="3">
    <source>
        <dbReference type="HAMAP-Rule" id="MF_02225"/>
    </source>
</evidence>
<keyword evidence="3" id="KW-0460">Magnesium</keyword>
<dbReference type="GO" id="GO:0015937">
    <property type="term" value="P:coenzyme A biosynthetic process"/>
    <property type="evidence" value="ECO:0007669"/>
    <property type="project" value="UniProtKB-UniRule"/>
</dbReference>
<dbReference type="HAMAP" id="MF_02225">
    <property type="entry name" value="CoaBC"/>
    <property type="match status" value="1"/>
</dbReference>
<comment type="similarity">
    <text evidence="3 4">In the N-terminal section; belongs to the HFCD (homo-oligomeric flavin containing Cys decarboxylase) superfamily.</text>
</comment>
<keyword evidence="3 4" id="KW-0288">FMN</keyword>
<evidence type="ECO:0000259" key="5">
    <source>
        <dbReference type="Pfam" id="PF02441"/>
    </source>
</evidence>
<dbReference type="Pfam" id="PF04127">
    <property type="entry name" value="DFP"/>
    <property type="match status" value="1"/>
</dbReference>
<comment type="catalytic activity">
    <reaction evidence="3 4">
        <text>N-[(R)-4-phosphopantothenoyl]-L-cysteine + H(+) = (R)-4'-phosphopantetheine + CO2</text>
        <dbReference type="Rhea" id="RHEA:16793"/>
        <dbReference type="ChEBI" id="CHEBI:15378"/>
        <dbReference type="ChEBI" id="CHEBI:16526"/>
        <dbReference type="ChEBI" id="CHEBI:59458"/>
        <dbReference type="ChEBI" id="CHEBI:61723"/>
        <dbReference type="EC" id="4.1.1.36"/>
    </reaction>
</comment>
<comment type="pathway">
    <text evidence="3 4">Cofactor biosynthesis; coenzyme A biosynthesis; CoA from (R)-pantothenate: step 3/5.</text>
</comment>
<dbReference type="PANTHER" id="PTHR14359">
    <property type="entry name" value="HOMO-OLIGOMERIC FLAVIN CONTAINING CYS DECARBOXYLASE FAMILY"/>
    <property type="match status" value="1"/>
</dbReference>
<evidence type="ECO:0000259" key="6">
    <source>
        <dbReference type="Pfam" id="PF04127"/>
    </source>
</evidence>
<keyword evidence="3" id="KW-0511">Multifunctional enzyme</keyword>
<dbReference type="SUPFAM" id="SSF52507">
    <property type="entry name" value="Homo-oligomeric flavin-containing Cys decarboxylases, HFCD"/>
    <property type="match status" value="1"/>
</dbReference>
<dbReference type="InterPro" id="IPR035929">
    <property type="entry name" value="CoaB-like_sf"/>
</dbReference>
<protein>
    <recommendedName>
        <fullName evidence="3">Coenzyme A biosynthesis bifunctional protein CoaBC</fullName>
    </recommendedName>
    <alternativeName>
        <fullName evidence="3">DNA/pantothenate metabolism flavoprotein</fullName>
    </alternativeName>
    <alternativeName>
        <fullName evidence="3">Phosphopantothenoylcysteine synthetase/decarboxylase</fullName>
        <shortName evidence="3">PPCS-PPCDC</shortName>
    </alternativeName>
    <domain>
        <recommendedName>
            <fullName evidence="3">Phosphopantothenoylcysteine decarboxylase</fullName>
            <shortName evidence="3">PPC decarboxylase</shortName>
            <shortName evidence="3">PPC-DC</shortName>
            <ecNumber evidence="3">4.1.1.36</ecNumber>
        </recommendedName>
        <alternativeName>
            <fullName evidence="3">CoaC</fullName>
        </alternativeName>
    </domain>
    <domain>
        <recommendedName>
            <fullName evidence="3">Phosphopantothenate--cysteine ligase</fullName>
            <ecNumber evidence="3">6.3.2.5</ecNumber>
        </recommendedName>
        <alternativeName>
            <fullName evidence="3">CoaB</fullName>
        </alternativeName>
        <alternativeName>
            <fullName evidence="3">Phosphopantothenoylcysteine synthetase</fullName>
            <shortName evidence="3">PPC synthetase</shortName>
            <shortName evidence="3">PPC-S</shortName>
        </alternativeName>
    </domain>
</protein>
<feature type="region of interest" description="Phosphopantothenoylcysteine decarboxylase" evidence="3">
    <location>
        <begin position="1"/>
        <end position="189"/>
    </location>
</feature>
<keyword evidence="1 3" id="KW-0210">Decarboxylase</keyword>
<proteinExistence type="inferred from homology"/>
<feature type="active site" description="Proton donor" evidence="3">
    <location>
        <position position="157"/>
    </location>
</feature>
<feature type="binding site" evidence="3">
    <location>
        <position position="337"/>
    </location>
    <ligand>
        <name>CTP</name>
        <dbReference type="ChEBI" id="CHEBI:37563"/>
    </ligand>
</feature>
<evidence type="ECO:0000313" key="7">
    <source>
        <dbReference type="EMBL" id="TCS93071.1"/>
    </source>
</evidence>
<accession>A0A4R3L0P1</accession>
<feature type="binding site" evidence="3">
    <location>
        <position position="278"/>
    </location>
    <ligand>
        <name>CTP</name>
        <dbReference type="ChEBI" id="CHEBI:37563"/>
    </ligand>
</feature>
<dbReference type="AlphaFoldDB" id="A0A4R3L0P1"/>
<dbReference type="EC" id="4.1.1.36" evidence="3"/>
<dbReference type="EMBL" id="SMAG01000009">
    <property type="protein sequence ID" value="TCS93071.1"/>
    <property type="molecule type" value="Genomic_DNA"/>
</dbReference>
<dbReference type="GO" id="GO:0046872">
    <property type="term" value="F:metal ion binding"/>
    <property type="evidence" value="ECO:0007669"/>
    <property type="project" value="UniProtKB-KW"/>
</dbReference>
<keyword evidence="8" id="KW-1185">Reference proteome</keyword>
<dbReference type="NCBIfam" id="TIGR00521">
    <property type="entry name" value="coaBC_dfp"/>
    <property type="match status" value="1"/>
</dbReference>
<dbReference type="InterPro" id="IPR005252">
    <property type="entry name" value="CoaBC"/>
</dbReference>
<keyword evidence="3 4" id="KW-0285">Flavoprotein</keyword>
<organism evidence="7 8">
    <name type="scientific">Hazenella coriacea</name>
    <dbReference type="NCBI Taxonomy" id="1179467"/>
    <lineage>
        <taxon>Bacteria</taxon>
        <taxon>Bacillati</taxon>
        <taxon>Bacillota</taxon>
        <taxon>Bacilli</taxon>
        <taxon>Bacillales</taxon>
        <taxon>Thermoactinomycetaceae</taxon>
        <taxon>Hazenella</taxon>
    </lineage>
</organism>
<comment type="cofactor">
    <cofactor evidence="3">
        <name>Mg(2+)</name>
        <dbReference type="ChEBI" id="CHEBI:18420"/>
    </cofactor>
</comment>
<dbReference type="Pfam" id="PF02441">
    <property type="entry name" value="Flavoprotein"/>
    <property type="match status" value="1"/>
</dbReference>
<dbReference type="GO" id="GO:0015941">
    <property type="term" value="P:pantothenate catabolic process"/>
    <property type="evidence" value="ECO:0007669"/>
    <property type="project" value="InterPro"/>
</dbReference>
<dbReference type="InterPro" id="IPR003382">
    <property type="entry name" value="Flavoprotein"/>
</dbReference>
<comment type="caution">
    <text evidence="7">The sequence shown here is derived from an EMBL/GenBank/DDBJ whole genome shotgun (WGS) entry which is preliminary data.</text>
</comment>
<dbReference type="Gene3D" id="3.40.50.10300">
    <property type="entry name" value="CoaB-like"/>
    <property type="match status" value="1"/>
</dbReference>
<dbReference type="RefSeq" id="WP_131926149.1">
    <property type="nucleotide sequence ID" value="NZ_SMAG01000009.1"/>
</dbReference>
<name>A0A4R3L0P1_9BACL</name>
<dbReference type="UniPathway" id="UPA00241">
    <property type="reaction ID" value="UER00353"/>
</dbReference>
<dbReference type="GO" id="GO:0071513">
    <property type="term" value="C:phosphopantothenoylcysteine decarboxylase complex"/>
    <property type="evidence" value="ECO:0007669"/>
    <property type="project" value="TreeGrafter"/>
</dbReference>
<dbReference type="PANTHER" id="PTHR14359:SF6">
    <property type="entry name" value="PHOSPHOPANTOTHENOYLCYSTEINE DECARBOXYLASE"/>
    <property type="match status" value="1"/>
</dbReference>
<comment type="catalytic activity">
    <reaction evidence="3 4">
        <text>(R)-4'-phosphopantothenate + L-cysteine + CTP = N-[(R)-4-phosphopantothenoyl]-L-cysteine + CMP + diphosphate + H(+)</text>
        <dbReference type="Rhea" id="RHEA:19397"/>
        <dbReference type="ChEBI" id="CHEBI:10986"/>
        <dbReference type="ChEBI" id="CHEBI:15378"/>
        <dbReference type="ChEBI" id="CHEBI:33019"/>
        <dbReference type="ChEBI" id="CHEBI:35235"/>
        <dbReference type="ChEBI" id="CHEBI:37563"/>
        <dbReference type="ChEBI" id="CHEBI:59458"/>
        <dbReference type="ChEBI" id="CHEBI:60377"/>
        <dbReference type="EC" id="6.3.2.5"/>
    </reaction>
</comment>
<sequence length="400" mass="43822">MMKKKRIVLGISGGIAAFKSASVASQLTQRGYDVRVIMTQSATKFITPLTLQTLSQHTVAVDTFDEHEPKVVQHIDLADHADLVLLAPATANIIGKLALGLGDDMLSTTLLATQAPILIAPAMNVHMYENPVVQKNMQLLKNQGCYFIAPGEGQLACGYVGQGRMAEPENIVNWVERFFTSKKLLSGKRVLITAGPTREQMDPVRYFSNYSSGKMGFALAEAAKEAGAEVILVSGPVSQSTPTGVNRIDVKSTEEMKEVVLSYLPQADIIIKAAAVADYRPKQIWEQKMKKSADEITIVLEKTPDIAAEIGKRKQAHQFFVGFAAETEQVAYHAQSKLERKRMNLIVANDVSQPGAGFGIDTNIVTIFDRQGEVVSLPQMNKIEVARRLIHLIGERIDAY</sequence>
<feature type="region of interest" description="Phosphopantothenate--cysteine ligase" evidence="3">
    <location>
        <begin position="190"/>
        <end position="400"/>
    </location>
</feature>
<reference evidence="7 8" key="1">
    <citation type="submission" date="2019-03" db="EMBL/GenBank/DDBJ databases">
        <title>Genomic Encyclopedia of Type Strains, Phase IV (KMG-IV): sequencing the most valuable type-strain genomes for metagenomic binning, comparative biology and taxonomic classification.</title>
        <authorList>
            <person name="Goeker M."/>
        </authorList>
    </citation>
    <scope>NUCLEOTIDE SEQUENCE [LARGE SCALE GENOMIC DNA]</scope>
    <source>
        <strain evidence="7 8">DSM 45707</strain>
    </source>
</reference>
<keyword evidence="2 3" id="KW-0456">Lyase</keyword>
<comment type="function">
    <text evidence="3">Catalyzes two sequential steps in the biosynthesis of coenzyme A. In the first step cysteine is conjugated to 4'-phosphopantothenate to form 4-phosphopantothenoylcysteine. In the second step the latter compound is decarboxylated to form 4'-phosphopantotheine.</text>
</comment>
<evidence type="ECO:0000313" key="8">
    <source>
        <dbReference type="Proteomes" id="UP000294937"/>
    </source>
</evidence>
<gene>
    <name evidence="3" type="primary">coaBC</name>
    <name evidence="7" type="ORF">EDD58_10912</name>
</gene>
<comment type="similarity">
    <text evidence="3 4">In the C-terminal section; belongs to the PPC synthetase family.</text>
</comment>
<feature type="domain" description="Flavoprotein" evidence="5">
    <location>
        <begin position="5"/>
        <end position="177"/>
    </location>
</feature>
<evidence type="ECO:0000256" key="4">
    <source>
        <dbReference type="RuleBase" id="RU364078"/>
    </source>
</evidence>
<dbReference type="InterPro" id="IPR036551">
    <property type="entry name" value="Flavin_trans-like"/>
</dbReference>
<dbReference type="InterPro" id="IPR007085">
    <property type="entry name" value="DNA/pantothenate-metab_flavo_C"/>
</dbReference>
<evidence type="ECO:0000256" key="1">
    <source>
        <dbReference type="ARBA" id="ARBA00022793"/>
    </source>
</evidence>
<keyword evidence="3 4" id="KW-0436">Ligase</keyword>
<evidence type="ECO:0000256" key="2">
    <source>
        <dbReference type="ARBA" id="ARBA00023239"/>
    </source>
</evidence>
<comment type="cofactor">
    <cofactor evidence="3">
        <name>FMN</name>
        <dbReference type="ChEBI" id="CHEBI:58210"/>
    </cofactor>
    <text evidence="3">Binds 1 FMN per subunit.</text>
</comment>
<keyword evidence="3" id="KW-0479">Metal-binding</keyword>
<dbReference type="EC" id="6.3.2.5" evidence="3"/>
<dbReference type="GO" id="GO:0004632">
    <property type="term" value="F:phosphopantothenate--cysteine ligase activity"/>
    <property type="evidence" value="ECO:0007669"/>
    <property type="project" value="UniProtKB-UniRule"/>
</dbReference>
<dbReference type="Gene3D" id="3.40.50.1950">
    <property type="entry name" value="Flavin prenyltransferase-like"/>
    <property type="match status" value="1"/>
</dbReference>
<comment type="function">
    <text evidence="4">Catalyzes two steps in the biosynthesis of coenzyme A. In the first step cysteine is conjugated to 4'-phosphopantothenate to form 4-phosphopantothenoylcysteine, in the latter compound is decarboxylated to form 4'-phosphopantotheine.</text>
</comment>
<dbReference type="SUPFAM" id="SSF102645">
    <property type="entry name" value="CoaB-like"/>
    <property type="match status" value="1"/>
</dbReference>
<feature type="binding site" evidence="3">
    <location>
        <position position="323"/>
    </location>
    <ligand>
        <name>CTP</name>
        <dbReference type="ChEBI" id="CHEBI:37563"/>
    </ligand>
</feature>
<dbReference type="OrthoDB" id="9802554at2"/>
<comment type="pathway">
    <text evidence="3 4">Cofactor biosynthesis; coenzyme A biosynthesis; CoA from (R)-pantothenate: step 2/5.</text>
</comment>
<feature type="binding site" evidence="3">
    <location>
        <position position="341"/>
    </location>
    <ligand>
        <name>CTP</name>
        <dbReference type="ChEBI" id="CHEBI:37563"/>
    </ligand>
</feature>
<comment type="caution">
    <text evidence="3">Lacks conserved residue(s) required for the propagation of feature annotation.</text>
</comment>
<feature type="domain" description="DNA/pantothenate metabolism flavoprotein C-terminal" evidence="6">
    <location>
        <begin position="185"/>
        <end position="393"/>
    </location>
</feature>
<dbReference type="GO" id="GO:0004633">
    <property type="term" value="F:phosphopantothenoylcysteine decarboxylase activity"/>
    <property type="evidence" value="ECO:0007669"/>
    <property type="project" value="UniProtKB-UniRule"/>
</dbReference>